<dbReference type="RefSeq" id="WP_255902520.1">
    <property type="nucleotide sequence ID" value="NZ_JAFMZO010000003.1"/>
</dbReference>
<dbReference type="PROSITE" id="PS51257">
    <property type="entry name" value="PROKAR_LIPOPROTEIN"/>
    <property type="match status" value="1"/>
</dbReference>
<evidence type="ECO:0000313" key="3">
    <source>
        <dbReference type="Proteomes" id="UP001597387"/>
    </source>
</evidence>
<evidence type="ECO:0008006" key="4">
    <source>
        <dbReference type="Google" id="ProtNLM"/>
    </source>
</evidence>
<keyword evidence="1" id="KW-0732">Signal</keyword>
<dbReference type="Proteomes" id="UP001597387">
    <property type="component" value="Unassembled WGS sequence"/>
</dbReference>
<reference evidence="3" key="1">
    <citation type="journal article" date="2019" name="Int. J. Syst. Evol. Microbiol.">
        <title>The Global Catalogue of Microorganisms (GCM) 10K type strain sequencing project: providing services to taxonomists for standard genome sequencing and annotation.</title>
        <authorList>
            <consortium name="The Broad Institute Genomics Platform"/>
            <consortium name="The Broad Institute Genome Sequencing Center for Infectious Disease"/>
            <person name="Wu L."/>
            <person name="Ma J."/>
        </authorList>
    </citation>
    <scope>NUCLEOTIDE SEQUENCE [LARGE SCALE GENOMIC DNA]</scope>
    <source>
        <strain evidence="3">KCTC 42217</strain>
    </source>
</reference>
<evidence type="ECO:0000313" key="2">
    <source>
        <dbReference type="EMBL" id="MFD2162986.1"/>
    </source>
</evidence>
<evidence type="ECO:0000256" key="1">
    <source>
        <dbReference type="SAM" id="SignalP"/>
    </source>
</evidence>
<feature type="signal peptide" evidence="1">
    <location>
        <begin position="1"/>
        <end position="21"/>
    </location>
</feature>
<dbReference type="EMBL" id="JBHUHZ010000001">
    <property type="protein sequence ID" value="MFD2162986.1"/>
    <property type="molecule type" value="Genomic_DNA"/>
</dbReference>
<feature type="chain" id="PRO_5047462896" description="Lipoprotein" evidence="1">
    <location>
        <begin position="22"/>
        <end position="244"/>
    </location>
</feature>
<keyword evidence="3" id="KW-1185">Reference proteome</keyword>
<organism evidence="2 3">
    <name type="scientific">Paradesertivirga mongoliensis</name>
    <dbReference type="NCBI Taxonomy" id="2100740"/>
    <lineage>
        <taxon>Bacteria</taxon>
        <taxon>Pseudomonadati</taxon>
        <taxon>Bacteroidota</taxon>
        <taxon>Sphingobacteriia</taxon>
        <taxon>Sphingobacteriales</taxon>
        <taxon>Sphingobacteriaceae</taxon>
        <taxon>Paradesertivirga</taxon>
    </lineage>
</organism>
<accession>A0ABW4ZMB9</accession>
<sequence length="244" mass="27290">MIKAYISIVSILFLSSCSSLYMPNVPNTPMLSTQGELHASGHISLKGNASLNTAYAVSNNFAVLLNGSFINREQRRKDFRQNLLEVGGGYFSTFGPDNKRILEIYGGIGKGKSERIFNNEDPAGEMIYDRQEMKFSKGFIQVNYSSKKEKSLRLFGKSFPLNYGTAIRGSYLNMKEFKLNNVNQPREDNIFIEPVFFTRMHLSDAVQLQYTTGSNFGLKNRKYLTAGSSVFSLGIVINAGRLAP</sequence>
<comment type="caution">
    <text evidence="2">The sequence shown here is derived from an EMBL/GenBank/DDBJ whole genome shotgun (WGS) entry which is preliminary data.</text>
</comment>
<gene>
    <name evidence="2" type="ORF">ACFSJU_11330</name>
</gene>
<protein>
    <recommendedName>
        <fullName evidence="4">Lipoprotein</fullName>
    </recommendedName>
</protein>
<proteinExistence type="predicted"/>
<name>A0ABW4ZMB9_9SPHI</name>